<evidence type="ECO:0000256" key="1">
    <source>
        <dbReference type="SAM" id="Phobius"/>
    </source>
</evidence>
<gene>
    <name evidence="2" type="ORF">ACFQ38_11005</name>
</gene>
<sequence length="153" mass="17234">MAIVFFTFTGSEEGILYKGEPINFLLGDDDMRASVFFTLLYAGFCLVSVYLLSFLVGLGLKMTRISSMFHSEVVLVFTILLVFTIFPVVVEIVLPDMEVGRFGKYALGILPLVMYIEGQIKKAKERSGDTRYLSSKERFYRILGENKTNNAGK</sequence>
<proteinExistence type="predicted"/>
<feature type="transmembrane region" description="Helical" evidence="1">
    <location>
        <begin position="35"/>
        <end position="60"/>
    </location>
</feature>
<keyword evidence="1" id="KW-1133">Transmembrane helix</keyword>
<dbReference type="Proteomes" id="UP001597231">
    <property type="component" value="Unassembled WGS sequence"/>
</dbReference>
<name>A0ABW3U0J5_9BACL</name>
<accession>A0ABW3U0J5</accession>
<keyword evidence="3" id="KW-1185">Reference proteome</keyword>
<dbReference type="RefSeq" id="WP_381480848.1">
    <property type="nucleotide sequence ID" value="NZ_JBHTLT010000048.1"/>
</dbReference>
<evidence type="ECO:0000313" key="3">
    <source>
        <dbReference type="Proteomes" id="UP001597231"/>
    </source>
</evidence>
<reference evidence="3" key="1">
    <citation type="journal article" date="2019" name="Int. J. Syst. Evol. Microbiol.">
        <title>The Global Catalogue of Microorganisms (GCM) 10K type strain sequencing project: providing services to taxonomists for standard genome sequencing and annotation.</title>
        <authorList>
            <consortium name="The Broad Institute Genomics Platform"/>
            <consortium name="The Broad Institute Genome Sequencing Center for Infectious Disease"/>
            <person name="Wu L."/>
            <person name="Ma J."/>
        </authorList>
    </citation>
    <scope>NUCLEOTIDE SEQUENCE [LARGE SCALE GENOMIC DNA]</scope>
    <source>
        <strain evidence="3">CCUG 53915</strain>
    </source>
</reference>
<comment type="caution">
    <text evidence="2">The sequence shown here is derived from an EMBL/GenBank/DDBJ whole genome shotgun (WGS) entry which is preliminary data.</text>
</comment>
<dbReference type="EMBL" id="JBHTLT010000048">
    <property type="protein sequence ID" value="MFD1205628.1"/>
    <property type="molecule type" value="Genomic_DNA"/>
</dbReference>
<keyword evidence="1" id="KW-0472">Membrane</keyword>
<protein>
    <submittedName>
        <fullName evidence="2">Uncharacterized protein</fullName>
    </submittedName>
</protein>
<feature type="transmembrane region" description="Helical" evidence="1">
    <location>
        <begin position="72"/>
        <end position="90"/>
    </location>
</feature>
<organism evidence="2 3">
    <name type="scientific">Sporosarcina contaminans</name>
    <dbReference type="NCBI Taxonomy" id="633403"/>
    <lineage>
        <taxon>Bacteria</taxon>
        <taxon>Bacillati</taxon>
        <taxon>Bacillota</taxon>
        <taxon>Bacilli</taxon>
        <taxon>Bacillales</taxon>
        <taxon>Caryophanaceae</taxon>
        <taxon>Sporosarcina</taxon>
    </lineage>
</organism>
<keyword evidence="1" id="KW-0812">Transmembrane</keyword>
<evidence type="ECO:0000313" key="2">
    <source>
        <dbReference type="EMBL" id="MFD1205628.1"/>
    </source>
</evidence>